<evidence type="ECO:0000256" key="2">
    <source>
        <dbReference type="SAM" id="MobiDB-lite"/>
    </source>
</evidence>
<evidence type="ECO:0008006" key="5">
    <source>
        <dbReference type="Google" id="ProtNLM"/>
    </source>
</evidence>
<evidence type="ECO:0000256" key="1">
    <source>
        <dbReference type="SAM" id="Coils"/>
    </source>
</evidence>
<dbReference type="OrthoDB" id="4504273at2"/>
<accession>A0A370HH57</accession>
<dbReference type="EMBL" id="QQAZ01000002">
    <property type="protein sequence ID" value="RDI54504.1"/>
    <property type="molecule type" value="Genomic_DNA"/>
</dbReference>
<feature type="region of interest" description="Disordered" evidence="2">
    <location>
        <begin position="381"/>
        <end position="413"/>
    </location>
</feature>
<feature type="compositionally biased region" description="Low complexity" evidence="2">
    <location>
        <begin position="263"/>
        <end position="281"/>
    </location>
</feature>
<feature type="region of interest" description="Disordered" evidence="2">
    <location>
        <begin position="96"/>
        <end position="329"/>
    </location>
</feature>
<dbReference type="SUPFAM" id="SSF140453">
    <property type="entry name" value="EsxAB dimer-like"/>
    <property type="match status" value="1"/>
</dbReference>
<feature type="compositionally biased region" description="Low complexity" evidence="2">
    <location>
        <begin position="103"/>
        <end position="115"/>
    </location>
</feature>
<protein>
    <recommendedName>
        <fullName evidence="5">WXG100 family type VII secretion target</fullName>
    </recommendedName>
</protein>
<feature type="compositionally biased region" description="Basic and acidic residues" evidence="2">
    <location>
        <begin position="304"/>
        <end position="329"/>
    </location>
</feature>
<organism evidence="3 4">
    <name type="scientific">Nocardia mexicana</name>
    <dbReference type="NCBI Taxonomy" id="279262"/>
    <lineage>
        <taxon>Bacteria</taxon>
        <taxon>Bacillati</taxon>
        <taxon>Actinomycetota</taxon>
        <taxon>Actinomycetes</taxon>
        <taxon>Mycobacteriales</taxon>
        <taxon>Nocardiaceae</taxon>
        <taxon>Nocardia</taxon>
    </lineage>
</organism>
<feature type="coiled-coil region" evidence="1">
    <location>
        <begin position="12"/>
        <end position="39"/>
    </location>
</feature>
<feature type="compositionally biased region" description="Low complexity" evidence="2">
    <location>
        <begin position="207"/>
        <end position="233"/>
    </location>
</feature>
<proteinExistence type="predicted"/>
<name>A0A370HH57_9NOCA</name>
<keyword evidence="1" id="KW-0175">Coiled coil</keyword>
<evidence type="ECO:0000313" key="3">
    <source>
        <dbReference type="EMBL" id="RDI54504.1"/>
    </source>
</evidence>
<comment type="caution">
    <text evidence="3">The sequence shown here is derived from an EMBL/GenBank/DDBJ whole genome shotgun (WGS) entry which is preliminary data.</text>
</comment>
<keyword evidence="4" id="KW-1185">Reference proteome</keyword>
<dbReference type="AlphaFoldDB" id="A0A370HH57"/>
<gene>
    <name evidence="3" type="ORF">DFR68_102632</name>
</gene>
<sequence>MSESLWLDPAQMDAMAAGLDQLAEEAAQMMNELQGALADQGECWGNDDPGKIFAQSYVPAARQGMEGLENLVANVRAMGPQVRNITDTLENQDAMGAPEIRGADPTAADPTPAGPVGTDPVGANPTGAADPTASPTTAYPDRNPSAGPSRTPTDSMNDRSVSPDPATSANQQQPAAQQQPAQQPDSGDANSPGNDPGSDPDTRGQQPTTYAPDTPAPNTATPAKSAADAPARPGSAPGNPNTADPTTAARGTAARSPAETPWSRNSARAQSSSAPKSASPAENQTPPRVSPPRAPERPPNSAKPGEEKKLRTTPPRREPPAARPRPVTDDEAMRILREMAARHDLDLTGFETAGIAEQTAQDIADAVHSVLTKHPITLSGLAISEGGPLSRVENRSDATASGSSHGSSRPPEPWIVLTRAAAADPGLLIERDGVATQSADDKLRRRPMYTTMLLELGHALDLTGGLRARREVQRALITEYLRVSGAQRDNLGRIVSGYKHWRSQLGDHCFDDGALAPGQALAAGFVTVELQGSDAHGPAKVLHRLLVVMARAALQHGR</sequence>
<feature type="compositionally biased region" description="Polar residues" evidence="2">
    <location>
        <begin position="397"/>
        <end position="407"/>
    </location>
</feature>
<dbReference type="RefSeq" id="WP_068023731.1">
    <property type="nucleotide sequence ID" value="NZ_QQAZ01000002.1"/>
</dbReference>
<feature type="compositionally biased region" description="Polar residues" evidence="2">
    <location>
        <begin position="146"/>
        <end position="170"/>
    </location>
</feature>
<dbReference type="Proteomes" id="UP000255355">
    <property type="component" value="Unassembled WGS sequence"/>
</dbReference>
<dbReference type="InterPro" id="IPR036689">
    <property type="entry name" value="ESAT-6-like_sf"/>
</dbReference>
<evidence type="ECO:0000313" key="4">
    <source>
        <dbReference type="Proteomes" id="UP000255355"/>
    </source>
</evidence>
<reference evidence="3 4" key="1">
    <citation type="submission" date="2018-07" db="EMBL/GenBank/DDBJ databases">
        <title>Genomic Encyclopedia of Type Strains, Phase IV (KMG-IV): sequencing the most valuable type-strain genomes for metagenomic binning, comparative biology and taxonomic classification.</title>
        <authorList>
            <person name="Goeker M."/>
        </authorList>
    </citation>
    <scope>NUCLEOTIDE SEQUENCE [LARGE SCALE GENOMIC DNA]</scope>
    <source>
        <strain evidence="3 4">DSM 44952</strain>
    </source>
</reference>
<dbReference type="STRING" id="1210089.GCA_001613165_04809"/>
<feature type="compositionally biased region" description="Low complexity" evidence="2">
    <location>
        <begin position="171"/>
        <end position="184"/>
    </location>
</feature>
<dbReference type="Gene3D" id="1.10.287.1060">
    <property type="entry name" value="ESAT-6-like"/>
    <property type="match status" value="1"/>
</dbReference>